<evidence type="ECO:0000256" key="1">
    <source>
        <dbReference type="ARBA" id="ARBA00000085"/>
    </source>
</evidence>
<name>A0ABU1F6T8_9RHOB</name>
<proteinExistence type="predicted"/>
<accession>A0ABU1F6T8</accession>
<dbReference type="CDD" id="cd00082">
    <property type="entry name" value="HisKA"/>
    <property type="match status" value="1"/>
</dbReference>
<dbReference type="RefSeq" id="WP_310456830.1">
    <property type="nucleotide sequence ID" value="NZ_JAVKPH010000007.1"/>
</dbReference>
<evidence type="ECO:0000256" key="4">
    <source>
        <dbReference type="PROSITE-ProRule" id="PRU00169"/>
    </source>
</evidence>
<dbReference type="SMART" id="SM00387">
    <property type="entry name" value="HATPase_c"/>
    <property type="match status" value="1"/>
</dbReference>
<dbReference type="InterPro" id="IPR003661">
    <property type="entry name" value="HisK_dim/P_dom"/>
</dbReference>
<keyword evidence="9" id="KW-1185">Reference proteome</keyword>
<dbReference type="Pfam" id="PF12860">
    <property type="entry name" value="PAS_7"/>
    <property type="match status" value="1"/>
</dbReference>
<evidence type="ECO:0000259" key="7">
    <source>
        <dbReference type="PROSITE" id="PS50110"/>
    </source>
</evidence>
<dbReference type="Pfam" id="PF08448">
    <property type="entry name" value="PAS_4"/>
    <property type="match status" value="1"/>
</dbReference>
<dbReference type="InterPro" id="IPR011006">
    <property type="entry name" value="CheY-like_superfamily"/>
</dbReference>
<feature type="domain" description="Response regulatory" evidence="7">
    <location>
        <begin position="527"/>
        <end position="641"/>
    </location>
</feature>
<keyword evidence="3 4" id="KW-0597">Phosphoprotein</keyword>
<evidence type="ECO:0000259" key="6">
    <source>
        <dbReference type="PROSITE" id="PS50109"/>
    </source>
</evidence>
<dbReference type="EC" id="2.7.13.3" evidence="2"/>
<dbReference type="EMBL" id="JAVKPH010000007">
    <property type="protein sequence ID" value="MDR5652582.1"/>
    <property type="molecule type" value="Genomic_DNA"/>
</dbReference>
<dbReference type="InterPro" id="IPR036890">
    <property type="entry name" value="HATPase_C_sf"/>
</dbReference>
<evidence type="ECO:0000256" key="3">
    <source>
        <dbReference type="ARBA" id="ARBA00022553"/>
    </source>
</evidence>
<feature type="compositionally biased region" description="Low complexity" evidence="5">
    <location>
        <begin position="646"/>
        <end position="658"/>
    </location>
</feature>
<feature type="modified residue" description="4-aspartylphosphate" evidence="4">
    <location>
        <position position="576"/>
    </location>
</feature>
<feature type="region of interest" description="Disordered" evidence="5">
    <location>
        <begin position="639"/>
        <end position="658"/>
    </location>
</feature>
<dbReference type="Gene3D" id="3.40.50.2300">
    <property type="match status" value="1"/>
</dbReference>
<dbReference type="Pfam" id="PF02518">
    <property type="entry name" value="HATPase_c"/>
    <property type="match status" value="1"/>
</dbReference>
<evidence type="ECO:0000313" key="9">
    <source>
        <dbReference type="Proteomes" id="UP001247754"/>
    </source>
</evidence>
<dbReference type="Gene3D" id="3.30.565.10">
    <property type="entry name" value="Histidine kinase-like ATPase, C-terminal domain"/>
    <property type="match status" value="1"/>
</dbReference>
<protein>
    <recommendedName>
        <fullName evidence="2">histidine kinase</fullName>
        <ecNumber evidence="2">2.7.13.3</ecNumber>
    </recommendedName>
</protein>
<sequence>MPLTDDARDGLIRAGLNLIQQGLSIFDSDLQLAVWNRRYQEMFQLPDRFVTIGAGLEDTVRFLAERGEYGLDRSVEEIIRWRMAKTRETAPHYMEHARPDGRWIAIEASPLPQGGLVTVYTDITEIKLQEALLRTRSEVLSDQLLAHAERLGHANRELAAQFSALQATKRELTEIESRTRLTTEMMPAHIAHLDRNLRYTFSNRRLGKVLPGRPSDIVGRDCVDVLGEGAFAQLEANLRLALDGEPSAFEFTDPVTGRRIRSAFTPDRIGEGPINGVYVLSMDVTQEALAREALTQTRKREMAAQLTSGLAHDFGNLLTIILGLQTRLDRMDLPAPARDLVQATLAAARRGGVLLDRIGSIAGRRSLRQAPAELAVVIEEAAVLARGTLPDHIRLEVGPVPVRGRHLLDTGALQDSLVNLILNARDAMGAAGGTIRLETGLTADGGVEIAVSDDGPGFSPEALDHALDPFFTTKGGEGSGLGLAMVNDHLKIAGGTVDLSNRPGGGARVALRMPLRPAAPVQDRSRMVMLVEDVDEIRESVRGMLRSLGHRVIEAASAEEALDLADLPGIDTVLSDIMLPGAMTGVDLAETLTARGLPLQICLMTSLPQQHPLRQRAEARFPLLPKPFDAPALTAALAALPPPSSTAPGTSTEPAHAQ</sequence>
<gene>
    <name evidence="8" type="ORF">RGD00_08210</name>
</gene>
<dbReference type="SMART" id="SM00448">
    <property type="entry name" value="REC"/>
    <property type="match status" value="1"/>
</dbReference>
<dbReference type="SUPFAM" id="SSF55785">
    <property type="entry name" value="PYP-like sensor domain (PAS domain)"/>
    <property type="match status" value="2"/>
</dbReference>
<comment type="caution">
    <text evidence="8">The sequence shown here is derived from an EMBL/GenBank/DDBJ whole genome shotgun (WGS) entry which is preliminary data.</text>
</comment>
<dbReference type="InterPro" id="IPR004358">
    <property type="entry name" value="Sig_transdc_His_kin-like_C"/>
</dbReference>
<dbReference type="InterPro" id="IPR003594">
    <property type="entry name" value="HATPase_dom"/>
</dbReference>
<feature type="domain" description="Histidine kinase" evidence="6">
    <location>
        <begin position="309"/>
        <end position="517"/>
    </location>
</feature>
<dbReference type="Pfam" id="PF00072">
    <property type="entry name" value="Response_reg"/>
    <property type="match status" value="1"/>
</dbReference>
<evidence type="ECO:0000256" key="5">
    <source>
        <dbReference type="SAM" id="MobiDB-lite"/>
    </source>
</evidence>
<organism evidence="8 9">
    <name type="scientific">Ruixingdingia sedimenti</name>
    <dbReference type="NCBI Taxonomy" id="3073604"/>
    <lineage>
        <taxon>Bacteria</taxon>
        <taxon>Pseudomonadati</taxon>
        <taxon>Pseudomonadota</taxon>
        <taxon>Alphaproteobacteria</taxon>
        <taxon>Rhodobacterales</taxon>
        <taxon>Paracoccaceae</taxon>
        <taxon>Ruixingdingia</taxon>
    </lineage>
</organism>
<evidence type="ECO:0000256" key="2">
    <source>
        <dbReference type="ARBA" id="ARBA00012438"/>
    </source>
</evidence>
<comment type="catalytic activity">
    <reaction evidence="1">
        <text>ATP + protein L-histidine = ADP + protein N-phospho-L-histidine.</text>
        <dbReference type="EC" id="2.7.13.3"/>
    </reaction>
</comment>
<dbReference type="InterPro" id="IPR013656">
    <property type="entry name" value="PAS_4"/>
</dbReference>
<dbReference type="Proteomes" id="UP001247754">
    <property type="component" value="Unassembled WGS sequence"/>
</dbReference>
<evidence type="ECO:0000313" key="8">
    <source>
        <dbReference type="EMBL" id="MDR5652582.1"/>
    </source>
</evidence>
<dbReference type="Gene3D" id="3.30.450.20">
    <property type="entry name" value="PAS domain"/>
    <property type="match status" value="2"/>
</dbReference>
<dbReference type="PROSITE" id="PS50109">
    <property type="entry name" value="HIS_KIN"/>
    <property type="match status" value="1"/>
</dbReference>
<dbReference type="InterPro" id="IPR035965">
    <property type="entry name" value="PAS-like_dom_sf"/>
</dbReference>
<dbReference type="InterPro" id="IPR005467">
    <property type="entry name" value="His_kinase_dom"/>
</dbReference>
<dbReference type="InterPro" id="IPR001789">
    <property type="entry name" value="Sig_transdc_resp-reg_receiver"/>
</dbReference>
<dbReference type="PRINTS" id="PR00344">
    <property type="entry name" value="BCTRLSENSOR"/>
</dbReference>
<reference evidence="8 9" key="1">
    <citation type="submission" date="2023-09" db="EMBL/GenBank/DDBJ databases">
        <title>Xinfangfangia sedmenti sp. nov., isolated the sedment.</title>
        <authorList>
            <person name="Xu L."/>
        </authorList>
    </citation>
    <scope>NUCLEOTIDE SEQUENCE [LARGE SCALE GENOMIC DNA]</scope>
    <source>
        <strain evidence="8 9">LG-4</strain>
    </source>
</reference>
<dbReference type="PANTHER" id="PTHR43065">
    <property type="entry name" value="SENSOR HISTIDINE KINASE"/>
    <property type="match status" value="1"/>
</dbReference>
<dbReference type="SUPFAM" id="SSF52172">
    <property type="entry name" value="CheY-like"/>
    <property type="match status" value="1"/>
</dbReference>
<dbReference type="PROSITE" id="PS50110">
    <property type="entry name" value="RESPONSE_REGULATORY"/>
    <property type="match status" value="1"/>
</dbReference>
<dbReference type="SUPFAM" id="SSF55874">
    <property type="entry name" value="ATPase domain of HSP90 chaperone/DNA topoisomerase II/histidine kinase"/>
    <property type="match status" value="1"/>
</dbReference>
<dbReference type="PANTHER" id="PTHR43065:SF42">
    <property type="entry name" value="TWO-COMPONENT SENSOR PPRA"/>
    <property type="match status" value="1"/>
</dbReference>